<evidence type="ECO:0000313" key="10">
    <source>
        <dbReference type="RefSeq" id="XP_012941963.2"/>
    </source>
</evidence>
<name>A0ABM1A6U3_APLCA</name>
<dbReference type="InterPro" id="IPR001609">
    <property type="entry name" value="Myosin_head_motor_dom-like"/>
</dbReference>
<feature type="chain" id="PRO_5046176672" evidence="7">
    <location>
        <begin position="22"/>
        <end position="104"/>
    </location>
</feature>
<dbReference type="PRINTS" id="PR00193">
    <property type="entry name" value="MYOSINHEAVY"/>
</dbReference>
<evidence type="ECO:0000256" key="6">
    <source>
        <dbReference type="SAM" id="MobiDB-lite"/>
    </source>
</evidence>
<evidence type="ECO:0000256" key="1">
    <source>
        <dbReference type="ARBA" id="ARBA00022741"/>
    </source>
</evidence>
<sequence>MIMPVMMGVFILSIFPSCPQTYIGNVVVSVNPYEKLPLYTHGVIEEYRSRNIYELPPHIYAITDDAYRSMRDKNMDQCIIISGESGAGKTGEPSAHSTTAANCQ</sequence>
<keyword evidence="7" id="KW-0732">Signal</keyword>
<protein>
    <submittedName>
        <fullName evidence="10">Unconventional myosin-Ib</fullName>
    </submittedName>
</protein>
<keyword evidence="4 5" id="KW-0505">Motor protein</keyword>
<evidence type="ECO:0000256" key="7">
    <source>
        <dbReference type="SAM" id="SignalP"/>
    </source>
</evidence>
<dbReference type="RefSeq" id="XP_012941963.2">
    <property type="nucleotide sequence ID" value="XM_013086509.2"/>
</dbReference>
<dbReference type="GeneID" id="106012725"/>
<gene>
    <name evidence="10" type="primary">LOC106012725</name>
</gene>
<dbReference type="PANTHER" id="PTHR46049:SF5">
    <property type="entry name" value="PLECKSTRIN HOMOLOGY DOMAIN-CONTAINING FAMILY H MEMBER 3"/>
    <property type="match status" value="1"/>
</dbReference>
<dbReference type="InterPro" id="IPR036961">
    <property type="entry name" value="Kinesin_motor_dom_sf"/>
</dbReference>
<keyword evidence="1 5" id="KW-0547">Nucleotide-binding</keyword>
<feature type="signal peptide" evidence="7">
    <location>
        <begin position="1"/>
        <end position="21"/>
    </location>
</feature>
<keyword evidence="2 5" id="KW-0067">ATP-binding</keyword>
<dbReference type="Gene3D" id="3.40.850.10">
    <property type="entry name" value="Kinesin motor domain"/>
    <property type="match status" value="1"/>
</dbReference>
<keyword evidence="5" id="KW-0009">Actin-binding</keyword>
<dbReference type="InterPro" id="IPR051724">
    <property type="entry name" value="Actin_motor_Myosin"/>
</dbReference>
<feature type="region of interest" description="Disordered" evidence="6">
    <location>
        <begin position="84"/>
        <end position="104"/>
    </location>
</feature>
<accession>A0ABM1A6U3</accession>
<evidence type="ECO:0000256" key="4">
    <source>
        <dbReference type="ARBA" id="ARBA00023175"/>
    </source>
</evidence>
<keyword evidence="3 5" id="KW-0518">Myosin</keyword>
<evidence type="ECO:0000313" key="9">
    <source>
        <dbReference type="Proteomes" id="UP000694888"/>
    </source>
</evidence>
<comment type="similarity">
    <text evidence="5">Belongs to the TRAFAC class myosin-kinesin ATPase superfamily. Myosin family.</text>
</comment>
<dbReference type="PANTHER" id="PTHR46049">
    <property type="entry name" value="AGAP003327-PA"/>
    <property type="match status" value="1"/>
</dbReference>
<dbReference type="Proteomes" id="UP000694888">
    <property type="component" value="Unplaced"/>
</dbReference>
<dbReference type="SUPFAM" id="SSF52540">
    <property type="entry name" value="P-loop containing nucleoside triphosphate hydrolases"/>
    <property type="match status" value="1"/>
</dbReference>
<keyword evidence="9" id="KW-1185">Reference proteome</keyword>
<feature type="compositionally biased region" description="Polar residues" evidence="6">
    <location>
        <begin position="95"/>
        <end position="104"/>
    </location>
</feature>
<evidence type="ECO:0000256" key="2">
    <source>
        <dbReference type="ARBA" id="ARBA00022840"/>
    </source>
</evidence>
<evidence type="ECO:0000259" key="8">
    <source>
        <dbReference type="PROSITE" id="PS51456"/>
    </source>
</evidence>
<reference evidence="10" key="1">
    <citation type="submission" date="2025-08" db="UniProtKB">
        <authorList>
            <consortium name="RefSeq"/>
        </authorList>
    </citation>
    <scope>IDENTIFICATION</scope>
</reference>
<organism evidence="9 10">
    <name type="scientific">Aplysia californica</name>
    <name type="common">California sea hare</name>
    <dbReference type="NCBI Taxonomy" id="6500"/>
    <lineage>
        <taxon>Eukaryota</taxon>
        <taxon>Metazoa</taxon>
        <taxon>Spiralia</taxon>
        <taxon>Lophotrochozoa</taxon>
        <taxon>Mollusca</taxon>
        <taxon>Gastropoda</taxon>
        <taxon>Heterobranchia</taxon>
        <taxon>Euthyneura</taxon>
        <taxon>Tectipleura</taxon>
        <taxon>Aplysiida</taxon>
        <taxon>Aplysioidea</taxon>
        <taxon>Aplysiidae</taxon>
        <taxon>Aplysia</taxon>
    </lineage>
</organism>
<feature type="domain" description="Myosin motor" evidence="8">
    <location>
        <begin position="1"/>
        <end position="104"/>
    </location>
</feature>
<proteinExistence type="inferred from homology"/>
<feature type="binding site" evidence="5">
    <location>
        <begin position="83"/>
        <end position="90"/>
    </location>
    <ligand>
        <name>ATP</name>
        <dbReference type="ChEBI" id="CHEBI:30616"/>
    </ligand>
</feature>
<comment type="caution">
    <text evidence="5">Lacks conserved residue(s) required for the propagation of feature annotation.</text>
</comment>
<dbReference type="Pfam" id="PF00063">
    <property type="entry name" value="Myosin_head"/>
    <property type="match status" value="1"/>
</dbReference>
<dbReference type="PROSITE" id="PS51456">
    <property type="entry name" value="MYOSIN_MOTOR"/>
    <property type="match status" value="1"/>
</dbReference>
<evidence type="ECO:0000256" key="3">
    <source>
        <dbReference type="ARBA" id="ARBA00023123"/>
    </source>
</evidence>
<evidence type="ECO:0000256" key="5">
    <source>
        <dbReference type="PROSITE-ProRule" id="PRU00782"/>
    </source>
</evidence>
<dbReference type="InterPro" id="IPR027417">
    <property type="entry name" value="P-loop_NTPase"/>
</dbReference>